<evidence type="ECO:0000313" key="7">
    <source>
        <dbReference type="EMBL" id="CAH3194730.1"/>
    </source>
</evidence>
<dbReference type="PROSITE" id="PS50835">
    <property type="entry name" value="IG_LIKE"/>
    <property type="match status" value="1"/>
</dbReference>
<comment type="caution">
    <text evidence="7">The sequence shown here is derived from an EMBL/GenBank/DDBJ whole genome shotgun (WGS) entry which is preliminary data.</text>
</comment>
<evidence type="ECO:0000259" key="6">
    <source>
        <dbReference type="PROSITE" id="PS50835"/>
    </source>
</evidence>
<feature type="domain" description="Ig-like" evidence="6">
    <location>
        <begin position="4"/>
        <end position="84"/>
    </location>
</feature>
<dbReference type="InterPro" id="IPR051275">
    <property type="entry name" value="Cell_adhesion_signaling"/>
</dbReference>
<keyword evidence="2" id="KW-0472">Membrane</keyword>
<dbReference type="SUPFAM" id="SSF48726">
    <property type="entry name" value="Immunoglobulin"/>
    <property type="match status" value="1"/>
</dbReference>
<dbReference type="Gene3D" id="2.60.40.10">
    <property type="entry name" value="Immunoglobulins"/>
    <property type="match status" value="1"/>
</dbReference>
<evidence type="ECO:0000256" key="1">
    <source>
        <dbReference type="ARBA" id="ARBA00004479"/>
    </source>
</evidence>
<keyword evidence="8" id="KW-1185">Reference proteome</keyword>
<keyword evidence="4" id="KW-0325">Glycoprotein</keyword>
<keyword evidence="5" id="KW-0393">Immunoglobulin domain</keyword>
<dbReference type="InterPro" id="IPR013783">
    <property type="entry name" value="Ig-like_fold"/>
</dbReference>
<dbReference type="InterPro" id="IPR036179">
    <property type="entry name" value="Ig-like_dom_sf"/>
</dbReference>
<evidence type="ECO:0000256" key="5">
    <source>
        <dbReference type="ARBA" id="ARBA00023319"/>
    </source>
</evidence>
<protein>
    <recommendedName>
        <fullName evidence="6">Ig-like domain-containing protein</fullName>
    </recommendedName>
</protein>
<dbReference type="PANTHER" id="PTHR11640">
    <property type="entry name" value="NEPHRIN"/>
    <property type="match status" value="1"/>
</dbReference>
<evidence type="ECO:0000313" key="8">
    <source>
        <dbReference type="Proteomes" id="UP001159427"/>
    </source>
</evidence>
<dbReference type="EMBL" id="CALNXI010003953">
    <property type="protein sequence ID" value="CAH3194730.1"/>
    <property type="molecule type" value="Genomic_DNA"/>
</dbReference>
<organism evidence="7 8">
    <name type="scientific">Porites evermanni</name>
    <dbReference type="NCBI Taxonomy" id="104178"/>
    <lineage>
        <taxon>Eukaryota</taxon>
        <taxon>Metazoa</taxon>
        <taxon>Cnidaria</taxon>
        <taxon>Anthozoa</taxon>
        <taxon>Hexacorallia</taxon>
        <taxon>Scleractinia</taxon>
        <taxon>Fungiina</taxon>
        <taxon>Poritidae</taxon>
        <taxon>Porites</taxon>
    </lineage>
</organism>
<accession>A0ABN8ST88</accession>
<dbReference type="PANTHER" id="PTHR11640:SF31">
    <property type="entry name" value="IRREGULAR CHIASM C-ROUGHEST PROTEIN-RELATED"/>
    <property type="match status" value="1"/>
</dbReference>
<gene>
    <name evidence="7" type="ORF">PEVE_00028486</name>
</gene>
<dbReference type="Proteomes" id="UP001159427">
    <property type="component" value="Unassembled WGS sequence"/>
</dbReference>
<proteinExistence type="predicted"/>
<evidence type="ECO:0000256" key="4">
    <source>
        <dbReference type="ARBA" id="ARBA00023180"/>
    </source>
</evidence>
<keyword evidence="3" id="KW-1015">Disulfide bond</keyword>
<dbReference type="InterPro" id="IPR003598">
    <property type="entry name" value="Ig_sub2"/>
</dbReference>
<evidence type="ECO:0000256" key="2">
    <source>
        <dbReference type="ARBA" id="ARBA00023136"/>
    </source>
</evidence>
<reference evidence="7 8" key="1">
    <citation type="submission" date="2022-05" db="EMBL/GenBank/DDBJ databases">
        <authorList>
            <consortium name="Genoscope - CEA"/>
            <person name="William W."/>
        </authorList>
    </citation>
    <scope>NUCLEOTIDE SEQUENCE [LARGE SCALE GENOMIC DNA]</scope>
</reference>
<dbReference type="Pfam" id="PF13927">
    <property type="entry name" value="Ig_3"/>
    <property type="match status" value="1"/>
</dbReference>
<evidence type="ECO:0000256" key="3">
    <source>
        <dbReference type="ARBA" id="ARBA00023157"/>
    </source>
</evidence>
<dbReference type="InterPro" id="IPR007110">
    <property type="entry name" value="Ig-like_dom"/>
</dbReference>
<name>A0ABN8ST88_9CNID</name>
<feature type="non-terminal residue" evidence="7">
    <location>
        <position position="1"/>
    </location>
</feature>
<sequence length="101" mass="10993">VVPPEIVTAPSDKDVVEGNSLNLFCNATGNPQPDIQWTKKGESSVLSTSEYLDRANMRSDENEVVYNCKVSNSLGFDEAKATITVLCEYTVNNKCSRVCSG</sequence>
<comment type="subcellular location">
    <subcellularLocation>
        <location evidence="1">Membrane</location>
        <topology evidence="1">Single-pass type I membrane protein</topology>
    </subcellularLocation>
</comment>
<dbReference type="SMART" id="SM00408">
    <property type="entry name" value="IGc2"/>
    <property type="match status" value="1"/>
</dbReference>